<evidence type="ECO:0000313" key="2">
    <source>
        <dbReference type="Proteomes" id="UP000186917"/>
    </source>
</evidence>
<dbReference type="Proteomes" id="UP000186917">
    <property type="component" value="Unassembled WGS sequence"/>
</dbReference>
<dbReference type="KEGG" id="fln:FLA_2165"/>
<name>A0A173MF54_9BACT</name>
<accession>A0A173MF54</accession>
<gene>
    <name evidence="1" type="ORF">SAMN05421788_106210</name>
</gene>
<evidence type="ECO:0000313" key="1">
    <source>
        <dbReference type="EMBL" id="SIT24917.1"/>
    </source>
</evidence>
<organism evidence="1 2">
    <name type="scientific">Filimonas lacunae</name>
    <dbReference type="NCBI Taxonomy" id="477680"/>
    <lineage>
        <taxon>Bacteria</taxon>
        <taxon>Pseudomonadati</taxon>
        <taxon>Bacteroidota</taxon>
        <taxon>Chitinophagia</taxon>
        <taxon>Chitinophagales</taxon>
        <taxon>Chitinophagaceae</taxon>
        <taxon>Filimonas</taxon>
    </lineage>
</organism>
<sequence length="241" mass="27894">MNPVAIFINRVEIFTMRKLSFILLAGLFLLSVSYKTRLGTGKKVSVYAVESLGRQNHESPYVQVVPTDSLFVCNNWIMEKVVSVKQVITEKNSEVTEIFKGYNMIDLQRQRFRFLESLPKTTDSMAVSWFPLTSKREGITLDHPLYNNEALHEKDTLIEGFKRKLIRYQNVRDNNITIVLGDPINDGVYFNNLERKFKRRIQWMSAVGSNGSESLTKISYSVLSEKRNPIWAFFQSFKCSN</sequence>
<proteinExistence type="predicted"/>
<reference evidence="2" key="1">
    <citation type="submission" date="2017-01" db="EMBL/GenBank/DDBJ databases">
        <authorList>
            <person name="Varghese N."/>
            <person name="Submissions S."/>
        </authorList>
    </citation>
    <scope>NUCLEOTIDE SEQUENCE [LARGE SCALE GENOMIC DNA]</scope>
    <source>
        <strain evidence="2">DSM 21054</strain>
    </source>
</reference>
<dbReference type="AlphaFoldDB" id="A0A173MF54"/>
<dbReference type="EMBL" id="FTOR01000006">
    <property type="protein sequence ID" value="SIT24917.1"/>
    <property type="molecule type" value="Genomic_DNA"/>
</dbReference>
<protein>
    <submittedName>
        <fullName evidence="1">Uncharacterized protein</fullName>
    </submittedName>
</protein>
<keyword evidence="2" id="KW-1185">Reference proteome</keyword>